<evidence type="ECO:0000313" key="1">
    <source>
        <dbReference type="EMBL" id="KAK1866694.1"/>
    </source>
</evidence>
<comment type="caution">
    <text evidence="1">The sequence shown here is derived from an EMBL/GenBank/DDBJ whole genome shotgun (WGS) entry which is preliminary data.</text>
</comment>
<dbReference type="EMBL" id="CM020619">
    <property type="protein sequence ID" value="KAK1866694.1"/>
    <property type="molecule type" value="Genomic_DNA"/>
</dbReference>
<protein>
    <submittedName>
        <fullName evidence="1">Uncharacterized protein</fullName>
    </submittedName>
</protein>
<accession>A0ACC3C9T4</accession>
<proteinExistence type="predicted"/>
<reference evidence="1" key="1">
    <citation type="submission" date="2019-11" db="EMBL/GenBank/DDBJ databases">
        <title>Nori genome reveals adaptations in red seaweeds to the harsh intertidal environment.</title>
        <authorList>
            <person name="Wang D."/>
            <person name="Mao Y."/>
        </authorList>
    </citation>
    <scope>NUCLEOTIDE SEQUENCE</scope>
    <source>
        <tissue evidence="1">Gametophyte</tissue>
    </source>
</reference>
<sequence>MRVVIVGSANKVVQPGSDREPGEALVKPSLVQLVSLVIQGECCVSDGLGPGAGLVVGGRFIGVRVVRREHLEVLRVGGMEWDWEPVRAPDALRDGEAVEGVTRGSHPRAVEAVGVALGLLCEWTVNVTVRSVRLEDKGIEGAIVGQRPASPITSSSVGSALTSCGIIFPDGVTRRHGCAIAGRRLGGSGAKGGGVPPASR</sequence>
<dbReference type="Proteomes" id="UP000798662">
    <property type="component" value="Chromosome 2"/>
</dbReference>
<evidence type="ECO:0000313" key="2">
    <source>
        <dbReference type="Proteomes" id="UP000798662"/>
    </source>
</evidence>
<name>A0ACC3C9T4_PYRYE</name>
<keyword evidence="2" id="KW-1185">Reference proteome</keyword>
<gene>
    <name evidence="1" type="ORF">I4F81_009210</name>
</gene>
<organism evidence="1 2">
    <name type="scientific">Pyropia yezoensis</name>
    <name type="common">Susabi-nori</name>
    <name type="synonym">Porphyra yezoensis</name>
    <dbReference type="NCBI Taxonomy" id="2788"/>
    <lineage>
        <taxon>Eukaryota</taxon>
        <taxon>Rhodophyta</taxon>
        <taxon>Bangiophyceae</taxon>
        <taxon>Bangiales</taxon>
        <taxon>Bangiaceae</taxon>
        <taxon>Pyropia</taxon>
    </lineage>
</organism>